<dbReference type="Proteomes" id="UP000504637">
    <property type="component" value="Unplaced"/>
</dbReference>
<dbReference type="GeneID" id="54361166"/>
<keyword evidence="2" id="KW-1185">Reference proteome</keyword>
<feature type="compositionally biased region" description="Low complexity" evidence="1">
    <location>
        <begin position="339"/>
        <end position="383"/>
    </location>
</feature>
<protein>
    <recommendedName>
        <fullName evidence="4">CCHC-type domain-containing protein</fullName>
    </recommendedName>
</protein>
<reference evidence="3" key="1">
    <citation type="submission" date="2020-01" db="EMBL/GenBank/DDBJ databases">
        <authorList>
            <consortium name="DOE Joint Genome Institute"/>
            <person name="Haridas S."/>
            <person name="Albert R."/>
            <person name="Binder M."/>
            <person name="Bloem J."/>
            <person name="Labutti K."/>
            <person name="Salamov A."/>
            <person name="Andreopoulos B."/>
            <person name="Baker S.E."/>
            <person name="Barry K."/>
            <person name="Bills G."/>
            <person name="Bluhm B.H."/>
            <person name="Cannon C."/>
            <person name="Castanera R."/>
            <person name="Culley D.E."/>
            <person name="Daum C."/>
            <person name="Ezra D."/>
            <person name="Gonzalez J.B."/>
            <person name="Henrissat B."/>
            <person name="Kuo A."/>
            <person name="Liang C."/>
            <person name="Lipzen A."/>
            <person name="Lutzoni F."/>
            <person name="Magnuson J."/>
            <person name="Mondo S."/>
            <person name="Nolan M."/>
            <person name="Ohm R."/>
            <person name="Pangilinan J."/>
            <person name="Park H.-J."/>
            <person name="Ramirez L."/>
            <person name="Alfaro M."/>
            <person name="Sun H."/>
            <person name="Tritt A."/>
            <person name="Yoshinaga Y."/>
            <person name="Zwiers L.-H."/>
            <person name="Turgeon B.G."/>
            <person name="Goodwin S.B."/>
            <person name="Spatafora J.W."/>
            <person name="Crous P.W."/>
            <person name="Grigoriev I.V."/>
        </authorList>
    </citation>
    <scope>NUCLEOTIDE SEQUENCE</scope>
    <source>
        <strain evidence="3">CBS 342.82</strain>
    </source>
</reference>
<gene>
    <name evidence="3" type="ORF">K489DRAFT_372789</name>
</gene>
<accession>A0A6J3M061</accession>
<feature type="region of interest" description="Disordered" evidence="1">
    <location>
        <begin position="194"/>
        <end position="216"/>
    </location>
</feature>
<name>A0A6J3M061_9PEZI</name>
<dbReference type="AlphaFoldDB" id="A0A6J3M061"/>
<dbReference type="RefSeq" id="XP_033457313.1">
    <property type="nucleotide sequence ID" value="XM_033603366.1"/>
</dbReference>
<feature type="region of interest" description="Disordered" evidence="1">
    <location>
        <begin position="490"/>
        <end position="532"/>
    </location>
</feature>
<evidence type="ECO:0008006" key="4">
    <source>
        <dbReference type="Google" id="ProtNLM"/>
    </source>
</evidence>
<proteinExistence type="predicted"/>
<evidence type="ECO:0000313" key="2">
    <source>
        <dbReference type="Proteomes" id="UP000504637"/>
    </source>
</evidence>
<feature type="region of interest" description="Disordered" evidence="1">
    <location>
        <begin position="150"/>
        <end position="177"/>
    </location>
</feature>
<reference evidence="3" key="3">
    <citation type="submission" date="2025-08" db="UniProtKB">
        <authorList>
            <consortium name="RefSeq"/>
        </authorList>
    </citation>
    <scope>IDENTIFICATION</scope>
    <source>
        <strain evidence="3">CBS 342.82</strain>
    </source>
</reference>
<evidence type="ECO:0000313" key="3">
    <source>
        <dbReference type="RefSeq" id="XP_033457313.1"/>
    </source>
</evidence>
<feature type="compositionally biased region" description="Basic and acidic residues" evidence="1">
    <location>
        <begin position="269"/>
        <end position="324"/>
    </location>
</feature>
<evidence type="ECO:0000256" key="1">
    <source>
        <dbReference type="SAM" id="MobiDB-lite"/>
    </source>
</evidence>
<feature type="region of interest" description="Disordered" evidence="1">
    <location>
        <begin position="244"/>
        <end position="419"/>
    </location>
</feature>
<feature type="compositionally biased region" description="Basic and acidic residues" evidence="1">
    <location>
        <begin position="506"/>
        <end position="532"/>
    </location>
</feature>
<organism evidence="3">
    <name type="scientific">Dissoconium aciculare CBS 342.82</name>
    <dbReference type="NCBI Taxonomy" id="1314786"/>
    <lineage>
        <taxon>Eukaryota</taxon>
        <taxon>Fungi</taxon>
        <taxon>Dikarya</taxon>
        <taxon>Ascomycota</taxon>
        <taxon>Pezizomycotina</taxon>
        <taxon>Dothideomycetes</taxon>
        <taxon>Dothideomycetidae</taxon>
        <taxon>Mycosphaerellales</taxon>
        <taxon>Dissoconiaceae</taxon>
        <taxon>Dissoconium</taxon>
    </lineage>
</organism>
<feature type="region of interest" description="Disordered" evidence="1">
    <location>
        <begin position="1"/>
        <end position="135"/>
    </location>
</feature>
<feature type="compositionally biased region" description="Basic and acidic residues" evidence="1">
    <location>
        <begin position="37"/>
        <end position="53"/>
    </location>
</feature>
<reference evidence="3" key="2">
    <citation type="submission" date="2020-04" db="EMBL/GenBank/DDBJ databases">
        <authorList>
            <consortium name="NCBI Genome Project"/>
        </authorList>
    </citation>
    <scope>NUCLEOTIDE SEQUENCE</scope>
    <source>
        <strain evidence="3">CBS 342.82</strain>
    </source>
</reference>
<feature type="compositionally biased region" description="Low complexity" evidence="1">
    <location>
        <begin position="196"/>
        <end position="210"/>
    </location>
</feature>
<sequence>MGPNNRTPKAPRWEIKRGTWNDPGTKAVAPGLATNFEDLKAKDGADTRDKSRESAWSAGPPASLVGPSAQSASAMARKPAEPALVDRQIDPTLNWADEMASNAPADSDQEDVAEYTASDAPVNSDREDDAANSDKASIVSWLSEIKPIGTAKAPADVTRAPSKIPEGQKSRTDIEDAEMTDAPAVTEALRVAAKTSSEAQSQEVAASAVQPNSAQSATVVAAPLGDHQAQSSTRVQMTSWKEWKAAGNPDCEDCKSVGLAGHHSGPCDPARRAKAVETKQRKQKESADKKAARDAEKAERDAKKAAAKAERDAAEAERDAEKAQRRTVSTDNTTRKAQRQQADQPRPATTPAVAQPTTKDSGAVTATESDAAAGAADQETGEAPAVPQTKANAAPKGDKQKTGWKGKGAHGRGEQTAPRCSRCNQFGHLLHQCNMPLCPSCGKLHRGGCASRLPKTEFQQRLDRMMDLASKSKTAFEADAWSTRIKALCDSQAVEEPQTGSKRRARSPDEGSAAKRHKDKDASESRRDRRRQ</sequence>